<accession>A0ABY8S9Z4</accession>
<sequence length="123" mass="13407">MKLTKERLQEIVEDGFLKHGESKDMARIALASLEAEPVVPPELHWEDVCRISPEITIGDAIVYAGAWNACRAAMLQAAPLTGEDTSAELPEPCPRCGCRSSRPNGEHYCHPLAAPPQQEASDD</sequence>
<evidence type="ECO:0000313" key="1">
    <source>
        <dbReference type="EMBL" id="WHP82400.1"/>
    </source>
</evidence>
<gene>
    <name evidence="1" type="ORF">MQ095_11340</name>
</gene>
<proteinExistence type="predicted"/>
<dbReference type="GeneID" id="33941483"/>
<protein>
    <recommendedName>
        <fullName evidence="3">Phage protein</fullName>
    </recommendedName>
</protein>
<dbReference type="RefSeq" id="WP_034165292.1">
    <property type="nucleotide sequence ID" value="NZ_CP094302.2"/>
</dbReference>
<dbReference type="EMBL" id="CP094302">
    <property type="protein sequence ID" value="WHP82400.1"/>
    <property type="molecule type" value="Genomic_DNA"/>
</dbReference>
<reference evidence="1 2" key="1">
    <citation type="submission" date="2022-03" db="EMBL/GenBank/DDBJ databases">
        <title>Survey of Intraspecific Variation of Edwardsiella anguillarum Isolates from Non-Anguillid Fish Host Originating from Varied Geographic Locations.</title>
        <authorList>
            <person name="Armwood A.R."/>
            <person name="Woodyard E."/>
            <person name="Waldbieser G.C."/>
            <person name="Camus A.C."/>
            <person name="Divya D."/>
            <person name="Tekedar H."/>
            <person name="Soto E."/>
            <person name="Stein C."/>
            <person name="Ucko M."/>
            <person name="Ware C."/>
            <person name="Griffin M.J."/>
        </authorList>
    </citation>
    <scope>NUCLEOTIDE SEQUENCE [LARGE SCALE GENOMIC DNA]</scope>
    <source>
        <strain evidence="1 2">R18-35-2</strain>
    </source>
</reference>
<evidence type="ECO:0008006" key="3">
    <source>
        <dbReference type="Google" id="ProtNLM"/>
    </source>
</evidence>
<organism evidence="1 2">
    <name type="scientific">Edwardsiella anguillarum</name>
    <dbReference type="NCBI Taxonomy" id="1821960"/>
    <lineage>
        <taxon>Bacteria</taxon>
        <taxon>Pseudomonadati</taxon>
        <taxon>Pseudomonadota</taxon>
        <taxon>Gammaproteobacteria</taxon>
        <taxon>Enterobacterales</taxon>
        <taxon>Hafniaceae</taxon>
        <taxon>Edwardsiella</taxon>
    </lineage>
</organism>
<dbReference type="Proteomes" id="UP001238370">
    <property type="component" value="Chromosome"/>
</dbReference>
<name>A0ABY8S9Z4_9GAMM</name>
<keyword evidence="2" id="KW-1185">Reference proteome</keyword>
<evidence type="ECO:0000313" key="2">
    <source>
        <dbReference type="Proteomes" id="UP001238370"/>
    </source>
</evidence>